<dbReference type="InterPro" id="IPR036388">
    <property type="entry name" value="WH-like_DNA-bd_sf"/>
</dbReference>
<dbReference type="Proteomes" id="UP000824681">
    <property type="component" value="Chromosome"/>
</dbReference>
<dbReference type="Pfam" id="PF01978">
    <property type="entry name" value="TrmB"/>
    <property type="match status" value="1"/>
</dbReference>
<evidence type="ECO:0000313" key="3">
    <source>
        <dbReference type="Proteomes" id="UP000824681"/>
    </source>
</evidence>
<feature type="domain" description="Transcription regulator TrmB N-terminal" evidence="1">
    <location>
        <begin position="3"/>
        <end position="68"/>
    </location>
</feature>
<dbReference type="Gene3D" id="1.10.10.10">
    <property type="entry name" value="Winged helix-like DNA-binding domain superfamily/Winged helix DNA-binding domain"/>
    <property type="match status" value="1"/>
</dbReference>
<dbReference type="InterPro" id="IPR051797">
    <property type="entry name" value="TrmB-like"/>
</dbReference>
<keyword evidence="3" id="KW-1185">Reference proteome</keyword>
<evidence type="ECO:0000313" key="2">
    <source>
        <dbReference type="EMBL" id="QYC37804.1"/>
    </source>
</evidence>
<dbReference type="PANTHER" id="PTHR34293">
    <property type="entry name" value="HTH-TYPE TRANSCRIPTIONAL REGULATOR TRMBL2"/>
    <property type="match status" value="1"/>
</dbReference>
<gene>
    <name evidence="2" type="ORF">Nocox_00840</name>
</gene>
<dbReference type="RefSeq" id="WP_020542402.1">
    <property type="nucleotide sequence ID" value="NZ_CP068985.1"/>
</dbReference>
<dbReference type="SUPFAM" id="SSF46785">
    <property type="entry name" value="Winged helix' DNA-binding domain"/>
    <property type="match status" value="1"/>
</dbReference>
<organism evidence="2 3">
    <name type="scientific">Nonomuraea coxensis DSM 45129</name>
    <dbReference type="NCBI Taxonomy" id="1122611"/>
    <lineage>
        <taxon>Bacteria</taxon>
        <taxon>Bacillati</taxon>
        <taxon>Actinomycetota</taxon>
        <taxon>Actinomycetes</taxon>
        <taxon>Streptosporangiales</taxon>
        <taxon>Streptosporangiaceae</taxon>
        <taxon>Nonomuraea</taxon>
    </lineage>
</organism>
<accession>A0ABX8TRB0</accession>
<name>A0ABX8TRB0_9ACTN</name>
<proteinExistence type="predicted"/>
<evidence type="ECO:0000259" key="1">
    <source>
        <dbReference type="Pfam" id="PF01978"/>
    </source>
</evidence>
<protein>
    <submittedName>
        <fullName evidence="2">Sugar-specific transcriptional regulator TrmB</fullName>
    </submittedName>
</protein>
<dbReference type="InterPro" id="IPR036390">
    <property type="entry name" value="WH_DNA-bd_sf"/>
</dbReference>
<reference evidence="2 3" key="1">
    <citation type="journal article" date="2021" name="ACS Chem. Biol.">
        <title>Genomic-Led Discovery of a Novel Glycopeptide Antibiotic by Nonomuraea coxensis DSM 45129.</title>
        <authorList>
            <person name="Yushchuk O."/>
            <person name="Vior N.M."/>
            <person name="Andreo-Vidal A."/>
            <person name="Berini F."/>
            <person name="Ruckert C."/>
            <person name="Busche T."/>
            <person name="Binda E."/>
            <person name="Kalinowski J."/>
            <person name="Truman A.W."/>
            <person name="Marinelli F."/>
        </authorList>
    </citation>
    <scope>NUCLEOTIDE SEQUENCE [LARGE SCALE GENOMIC DNA]</scope>
    <source>
        <strain evidence="2 3">DSM 45129</strain>
    </source>
</reference>
<sequence length="90" mass="9623">MLDVIGLGADAQRIYELLIGLGSAGAAELAAAGGLPEPRVREILGTLKSRGLARCLRHSPLRYAAVDPGTALDVLLLRREEEIKHARIRA</sequence>
<dbReference type="PANTHER" id="PTHR34293:SF1">
    <property type="entry name" value="HTH-TYPE TRANSCRIPTIONAL REGULATOR TRMBL2"/>
    <property type="match status" value="1"/>
</dbReference>
<dbReference type="InterPro" id="IPR002831">
    <property type="entry name" value="Tscrpt_reg_TrmB_N"/>
</dbReference>
<dbReference type="EMBL" id="CP068985">
    <property type="protein sequence ID" value="QYC37804.1"/>
    <property type="molecule type" value="Genomic_DNA"/>
</dbReference>